<evidence type="ECO:0000256" key="1">
    <source>
        <dbReference type="ARBA" id="ARBA00004123"/>
    </source>
</evidence>
<evidence type="ECO:0000313" key="9">
    <source>
        <dbReference type="Proteomes" id="UP000092555"/>
    </source>
</evidence>
<evidence type="ECO:0000256" key="2">
    <source>
        <dbReference type="ARBA" id="ARBA00009154"/>
    </source>
</evidence>
<dbReference type="GO" id="GO:0000178">
    <property type="term" value="C:exosome (RNase complex)"/>
    <property type="evidence" value="ECO:0007669"/>
    <property type="project" value="TreeGrafter"/>
</dbReference>
<protein>
    <recommendedName>
        <fullName evidence="6">Exosome complex protein</fullName>
    </recommendedName>
</protein>
<dbReference type="STRING" id="869754.A0A1A0H887"/>
<comment type="similarity">
    <text evidence="2 6">Belongs to the C1D family.</text>
</comment>
<dbReference type="EMBL" id="LXTC01000005">
    <property type="protein sequence ID" value="OBA20108.1"/>
    <property type="molecule type" value="Genomic_DNA"/>
</dbReference>
<evidence type="ECO:0000313" key="8">
    <source>
        <dbReference type="EMBL" id="OBA20108.1"/>
    </source>
</evidence>
<name>A0A1A0H887_9ASCO</name>
<keyword evidence="5 6" id="KW-0539">Nucleus</keyword>
<proteinExistence type="inferred from homology"/>
<dbReference type="GO" id="GO:0010468">
    <property type="term" value="P:regulation of gene expression"/>
    <property type="evidence" value="ECO:0007669"/>
    <property type="project" value="TreeGrafter"/>
</dbReference>
<gene>
    <name evidence="8" type="ORF">METBIDRAFT_45105</name>
</gene>
<accession>A0A1A0H887</accession>
<reference evidence="8 9" key="1">
    <citation type="submission" date="2016-05" db="EMBL/GenBank/DDBJ databases">
        <title>Comparative genomics of biotechnologically important yeasts.</title>
        <authorList>
            <consortium name="DOE Joint Genome Institute"/>
            <person name="Riley R."/>
            <person name="Haridas S."/>
            <person name="Wolfe K.H."/>
            <person name="Lopes M.R."/>
            <person name="Hittinger C.T."/>
            <person name="Goker M."/>
            <person name="Salamov A."/>
            <person name="Wisecaver J."/>
            <person name="Long T.M."/>
            <person name="Aerts A.L."/>
            <person name="Barry K."/>
            <person name="Choi C."/>
            <person name="Clum A."/>
            <person name="Coughlan A.Y."/>
            <person name="Deshpande S."/>
            <person name="Douglass A.P."/>
            <person name="Hanson S.J."/>
            <person name="Klenk H.-P."/>
            <person name="LaButti K."/>
            <person name="Lapidus A."/>
            <person name="Lindquist E."/>
            <person name="Lipzen A."/>
            <person name="Meier-kolthoff J.P."/>
            <person name="Ohm R.A."/>
            <person name="Otillar R.P."/>
            <person name="Pangilinan J."/>
            <person name="Peng Y."/>
            <person name="Rokas A."/>
            <person name="Rosa C.A."/>
            <person name="Scheuner C."/>
            <person name="Sibirny A.A."/>
            <person name="Slot J.C."/>
            <person name="Stielow J.B."/>
            <person name="Sun H."/>
            <person name="Kurtzman C.P."/>
            <person name="Blackwell M."/>
            <person name="Grigoriev I.V."/>
            <person name="Jeffries T.W."/>
        </authorList>
    </citation>
    <scope>NUCLEOTIDE SEQUENCE [LARGE SCALE GENOMIC DNA]</scope>
    <source>
        <strain evidence="8 9">NRRL YB-4993</strain>
    </source>
</reference>
<evidence type="ECO:0000256" key="5">
    <source>
        <dbReference type="ARBA" id="ARBA00023242"/>
    </source>
</evidence>
<comment type="function">
    <text evidence="6">Required for exosome-dependent processing of pre-rRNA and small nucleolar RNA (snRNA) precursors. Involved in processing of 35S pre-rRNA at the A0, A1 and A2 sites.</text>
</comment>
<dbReference type="GO" id="GO:0005730">
    <property type="term" value="C:nucleolus"/>
    <property type="evidence" value="ECO:0007669"/>
    <property type="project" value="TreeGrafter"/>
</dbReference>
<organism evidence="8 9">
    <name type="scientific">Metschnikowia bicuspidata var. bicuspidata NRRL YB-4993</name>
    <dbReference type="NCBI Taxonomy" id="869754"/>
    <lineage>
        <taxon>Eukaryota</taxon>
        <taxon>Fungi</taxon>
        <taxon>Dikarya</taxon>
        <taxon>Ascomycota</taxon>
        <taxon>Saccharomycotina</taxon>
        <taxon>Pichiomycetes</taxon>
        <taxon>Metschnikowiaceae</taxon>
        <taxon>Metschnikowia</taxon>
    </lineage>
</organism>
<evidence type="ECO:0000256" key="7">
    <source>
        <dbReference type="SAM" id="MobiDB-lite"/>
    </source>
</evidence>
<dbReference type="Proteomes" id="UP000092555">
    <property type="component" value="Unassembled WGS sequence"/>
</dbReference>
<dbReference type="InterPro" id="IPR011082">
    <property type="entry name" value="Exosome-assoc_fac/DNA_repair"/>
</dbReference>
<dbReference type="RefSeq" id="XP_018710633.1">
    <property type="nucleotide sequence ID" value="XM_018857878.1"/>
</dbReference>
<feature type="region of interest" description="Disordered" evidence="7">
    <location>
        <begin position="126"/>
        <end position="178"/>
    </location>
</feature>
<keyword evidence="9" id="KW-1185">Reference proteome</keyword>
<dbReference type="PANTHER" id="PTHR15341:SF3">
    <property type="entry name" value="NUCLEAR NUCLEIC ACID-BINDING PROTEIN C1D"/>
    <property type="match status" value="1"/>
</dbReference>
<dbReference type="GO" id="GO:0000460">
    <property type="term" value="P:maturation of 5.8S rRNA"/>
    <property type="evidence" value="ECO:0007669"/>
    <property type="project" value="TreeGrafter"/>
</dbReference>
<dbReference type="GO" id="GO:0003677">
    <property type="term" value="F:DNA binding"/>
    <property type="evidence" value="ECO:0007669"/>
    <property type="project" value="TreeGrafter"/>
</dbReference>
<dbReference type="GeneID" id="30030854"/>
<comment type="subcellular location">
    <subcellularLocation>
        <location evidence="1 6">Nucleus</location>
    </subcellularLocation>
</comment>
<evidence type="ECO:0000256" key="4">
    <source>
        <dbReference type="ARBA" id="ARBA00022884"/>
    </source>
</evidence>
<comment type="caution">
    <text evidence="8">The sequence shown here is derived from an EMBL/GenBank/DDBJ whole genome shotgun (WGS) entry which is preliminary data.</text>
</comment>
<keyword evidence="3 6" id="KW-0698">rRNA processing</keyword>
<dbReference type="OrthoDB" id="1421013at2759"/>
<keyword evidence="4 6" id="KW-0694">RNA-binding</keyword>
<dbReference type="AlphaFoldDB" id="A0A1A0H887"/>
<dbReference type="InterPro" id="IPR007146">
    <property type="entry name" value="Sas10/Utp3/C1D"/>
</dbReference>
<evidence type="ECO:0000256" key="3">
    <source>
        <dbReference type="ARBA" id="ARBA00022552"/>
    </source>
</evidence>
<evidence type="ECO:0000256" key="6">
    <source>
        <dbReference type="RuleBase" id="RU368003"/>
    </source>
</evidence>
<dbReference type="Pfam" id="PF04000">
    <property type="entry name" value="Sas10_Utp3"/>
    <property type="match status" value="1"/>
</dbReference>
<dbReference type="PANTHER" id="PTHR15341">
    <property type="entry name" value="SUN-COR STEROID HORMONE RECEPTOR CO-REPRESSOR"/>
    <property type="match status" value="1"/>
</dbReference>
<sequence length="178" mass="19991">MESIEDVSAFVRSLDASIDNLSEALDPVFSQKLEDLISNCLLPQEKVKIYHSHLYTVISILFAYIKVLGIKTETHPIMKELNRIKASMKAFKEIEISANKRDDESKKSAEAANQFLQRTLGTAVGNAAPDHLKSPAISSANFKGTHTKFTDEDNLQNESHHTRTKTQSKVTKPKHRKN</sequence>
<feature type="compositionally biased region" description="Basic residues" evidence="7">
    <location>
        <begin position="162"/>
        <end position="178"/>
    </location>
</feature>
<dbReference type="GO" id="GO:0003723">
    <property type="term" value="F:RNA binding"/>
    <property type="evidence" value="ECO:0007669"/>
    <property type="project" value="UniProtKB-UniRule"/>
</dbReference>